<dbReference type="Proteomes" id="UP000283587">
    <property type="component" value="Unassembled WGS sequence"/>
</dbReference>
<dbReference type="AlphaFoldDB" id="A0A419A6W4"/>
<comment type="caution">
    <text evidence="1">The sequence shown here is derived from an EMBL/GenBank/DDBJ whole genome shotgun (WGS) entry which is preliminary data.</text>
</comment>
<evidence type="ECO:0000313" key="1">
    <source>
        <dbReference type="EMBL" id="RJL15292.1"/>
    </source>
</evidence>
<reference evidence="2" key="1">
    <citation type="submission" date="2018-09" db="EMBL/GenBank/DDBJ databases">
        <title>Paracoccus onubensis nov. sp. a moderate halophilic bacterium isolated from Gruta de las Maravillas (Aracena, Spain).</title>
        <authorList>
            <person name="Jurado V."/>
            <person name="Gutierrez-Patricio S."/>
            <person name="Gonzalez-Pimentel J.L."/>
            <person name="Miller A.Z."/>
            <person name="Laiz L."/>
            <person name="Saiz-Jimenez C."/>
        </authorList>
    </citation>
    <scope>NUCLEOTIDE SEQUENCE [LARGE SCALE GENOMIC DNA]</scope>
    <source>
        <strain evidence="2">DSM 26381</strain>
    </source>
</reference>
<protein>
    <submittedName>
        <fullName evidence="1">Uncharacterized protein</fullName>
    </submittedName>
</protein>
<accession>A0A419A6W4</accession>
<dbReference type="EMBL" id="QZEW01000039">
    <property type="protein sequence ID" value="RJL15292.1"/>
    <property type="molecule type" value="Genomic_DNA"/>
</dbReference>
<proteinExistence type="predicted"/>
<gene>
    <name evidence="1" type="ORF">D3P05_10800</name>
</gene>
<dbReference type="RefSeq" id="WP_119898173.1">
    <property type="nucleotide sequence ID" value="NZ_QNRC01000004.1"/>
</dbReference>
<evidence type="ECO:0000313" key="2">
    <source>
        <dbReference type="Proteomes" id="UP000283587"/>
    </source>
</evidence>
<sequence>MIDMIRQPTTKAEQYDWWRRTVSGERVPRVEDEPKPGFYKRRMVRGGPFVPVEIWLEQEIDPETGELTADERLMAVCNGQLCDPVKVWTYARAISAEEYDALTGVRERIPDMAVIDAAMDLGRMAAIRP</sequence>
<name>A0A419A6W4_9RHOB</name>
<keyword evidence="2" id="KW-1185">Reference proteome</keyword>
<dbReference type="OrthoDB" id="8114479at2"/>
<organism evidence="1 2">
    <name type="scientific">Paracoccus siganidrum</name>
    <dbReference type="NCBI Taxonomy" id="1276757"/>
    <lineage>
        <taxon>Bacteria</taxon>
        <taxon>Pseudomonadati</taxon>
        <taxon>Pseudomonadota</taxon>
        <taxon>Alphaproteobacteria</taxon>
        <taxon>Rhodobacterales</taxon>
        <taxon>Paracoccaceae</taxon>
        <taxon>Paracoccus</taxon>
    </lineage>
</organism>